<evidence type="ECO:0000313" key="2">
    <source>
        <dbReference type="Proteomes" id="UP000295341"/>
    </source>
</evidence>
<dbReference type="InterPro" id="IPR023393">
    <property type="entry name" value="START-like_dom_sf"/>
</dbReference>
<gene>
    <name evidence="1" type="ORF">DFR24_0829</name>
</gene>
<dbReference type="CDD" id="cd07821">
    <property type="entry name" value="PYR_PYL_RCAR_like"/>
    <property type="match status" value="1"/>
</dbReference>
<comment type="caution">
    <text evidence="1">The sequence shown here is derived from an EMBL/GenBank/DDBJ whole genome shotgun (WGS) entry which is preliminary data.</text>
</comment>
<accession>A0A4R7PCW0</accession>
<organism evidence="1 2">
    <name type="scientific">Panacagrimonas perspica</name>
    <dbReference type="NCBI Taxonomy" id="381431"/>
    <lineage>
        <taxon>Bacteria</taxon>
        <taxon>Pseudomonadati</taxon>
        <taxon>Pseudomonadota</taxon>
        <taxon>Gammaproteobacteria</taxon>
        <taxon>Nevskiales</taxon>
        <taxon>Nevskiaceae</taxon>
        <taxon>Panacagrimonas</taxon>
    </lineage>
</organism>
<dbReference type="InterPro" id="IPR019587">
    <property type="entry name" value="Polyketide_cyclase/dehydratase"/>
</dbReference>
<protein>
    <submittedName>
        <fullName evidence="1">Polyketide cyclase/dehydrase/lipid transport protein</fullName>
    </submittedName>
</protein>
<name>A0A4R7PCW0_9GAMM</name>
<proteinExistence type="predicted"/>
<dbReference type="Pfam" id="PF10604">
    <property type="entry name" value="Polyketide_cyc2"/>
    <property type="match status" value="1"/>
</dbReference>
<dbReference type="SUPFAM" id="SSF55961">
    <property type="entry name" value="Bet v1-like"/>
    <property type="match status" value="1"/>
</dbReference>
<dbReference type="Gene3D" id="3.30.530.20">
    <property type="match status" value="1"/>
</dbReference>
<evidence type="ECO:0000313" key="1">
    <source>
        <dbReference type="EMBL" id="TDU31459.1"/>
    </source>
</evidence>
<reference evidence="1 2" key="1">
    <citation type="submission" date="2019-03" db="EMBL/GenBank/DDBJ databases">
        <title>Genomic Encyclopedia of Type Strains, Phase IV (KMG-IV): sequencing the most valuable type-strain genomes for metagenomic binning, comparative biology and taxonomic classification.</title>
        <authorList>
            <person name="Goeker M."/>
        </authorList>
    </citation>
    <scope>NUCLEOTIDE SEQUENCE [LARGE SCALE GENOMIC DNA]</scope>
    <source>
        <strain evidence="1 2">DSM 26377</strain>
    </source>
</reference>
<dbReference type="RefSeq" id="WP_133880038.1">
    <property type="nucleotide sequence ID" value="NZ_MWIN01000012.1"/>
</dbReference>
<keyword evidence="2" id="KW-1185">Reference proteome</keyword>
<dbReference type="EMBL" id="SOBT01000008">
    <property type="protein sequence ID" value="TDU31459.1"/>
    <property type="molecule type" value="Genomic_DNA"/>
</dbReference>
<dbReference type="AlphaFoldDB" id="A0A4R7PCW0"/>
<dbReference type="OrthoDB" id="1364128at2"/>
<sequence>MGYSALVERTIKLSPKRTYSILVDDFGGIGKLLPEDVESVSMRGSGIGGVRVVRLKGTSSDLEERLEAAFDGRLMSYSLIKNDVLPLTAYHAVVELADAPGGGTTIRWCSNWIAKGAPEAEVKPMLEGLYNKIIDVIAKQS</sequence>
<dbReference type="Proteomes" id="UP000295341">
    <property type="component" value="Unassembled WGS sequence"/>
</dbReference>